<sequence>MRVSFFIDGSYMYQVAKRLGWNVDHRRVLTQFATPEQLYNAFYYVPVTDPEDERQQRFIDALVFMGYTVQSRLMRSEARFEAMMATDLLTTAPRWDRAIVASGSADLAHTFQALRAMGKELHLLGIPELADLELRNQADRFINLAEWREVLERTLGGRRTYTGFPIAATVELPPEEG</sequence>
<evidence type="ECO:0000313" key="3">
    <source>
        <dbReference type="Proteomes" id="UP001589830"/>
    </source>
</evidence>
<keyword evidence="3" id="KW-1185">Reference proteome</keyword>
<reference evidence="2 3" key="1">
    <citation type="submission" date="2024-09" db="EMBL/GenBank/DDBJ databases">
        <authorList>
            <person name="Sun Q."/>
            <person name="Mori K."/>
        </authorList>
    </citation>
    <scope>NUCLEOTIDE SEQUENCE [LARGE SCALE GENOMIC DNA]</scope>
    <source>
        <strain evidence="2 3">NCAIM B.02340</strain>
    </source>
</reference>
<comment type="caution">
    <text evidence="2">The sequence shown here is derived from an EMBL/GenBank/DDBJ whole genome shotgun (WGS) entry which is preliminary data.</text>
</comment>
<dbReference type="Gene3D" id="3.40.50.1010">
    <property type="entry name" value="5'-nuclease"/>
    <property type="match status" value="1"/>
</dbReference>
<dbReference type="RefSeq" id="WP_188848224.1">
    <property type="nucleotide sequence ID" value="NZ_BMPJ01000042.1"/>
</dbReference>
<protein>
    <submittedName>
        <fullName evidence="2">NYN domain-containing protein</fullName>
    </submittedName>
</protein>
<dbReference type="PANTHER" id="PTHR35458:SF2">
    <property type="entry name" value="SLR0755 PROTEIN"/>
    <property type="match status" value="1"/>
</dbReference>
<organism evidence="2 3">
    <name type="scientific">Thermus composti</name>
    <dbReference type="NCBI Taxonomy" id="532059"/>
    <lineage>
        <taxon>Bacteria</taxon>
        <taxon>Thermotogati</taxon>
        <taxon>Deinococcota</taxon>
        <taxon>Deinococci</taxon>
        <taxon>Thermales</taxon>
        <taxon>Thermaceae</taxon>
        <taxon>Thermus</taxon>
    </lineage>
</organism>
<dbReference type="Proteomes" id="UP001589830">
    <property type="component" value="Unassembled WGS sequence"/>
</dbReference>
<evidence type="ECO:0000259" key="1">
    <source>
        <dbReference type="Pfam" id="PF01936"/>
    </source>
</evidence>
<dbReference type="InterPro" id="IPR021139">
    <property type="entry name" value="NYN"/>
</dbReference>
<dbReference type="Pfam" id="PF01936">
    <property type="entry name" value="NYN"/>
    <property type="match status" value="1"/>
</dbReference>
<name>A0ABV6PXN4_9DEIN</name>
<dbReference type="PANTHER" id="PTHR35458">
    <property type="entry name" value="SLR0755 PROTEIN"/>
    <property type="match status" value="1"/>
</dbReference>
<evidence type="ECO:0000313" key="2">
    <source>
        <dbReference type="EMBL" id="MFC0594589.1"/>
    </source>
</evidence>
<accession>A0ABV6PXN4</accession>
<dbReference type="EMBL" id="JBHLTW010000001">
    <property type="protein sequence ID" value="MFC0594589.1"/>
    <property type="molecule type" value="Genomic_DNA"/>
</dbReference>
<dbReference type="CDD" id="cd10911">
    <property type="entry name" value="PIN_LabA"/>
    <property type="match status" value="1"/>
</dbReference>
<dbReference type="InterPro" id="IPR047140">
    <property type="entry name" value="LabA"/>
</dbReference>
<feature type="domain" description="NYN" evidence="1">
    <location>
        <begin position="2"/>
        <end position="144"/>
    </location>
</feature>
<gene>
    <name evidence="2" type="ORF">ACFFFP_00035</name>
</gene>
<proteinExistence type="predicted"/>